<comment type="caution">
    <text evidence="2">The sequence shown here is derived from an EMBL/GenBank/DDBJ whole genome shotgun (WGS) entry which is preliminary data.</text>
</comment>
<feature type="transmembrane region" description="Helical" evidence="1">
    <location>
        <begin position="31"/>
        <end position="52"/>
    </location>
</feature>
<proteinExistence type="predicted"/>
<keyword evidence="1" id="KW-0812">Transmembrane</keyword>
<name>A0A5M3WB36_9ACTN</name>
<evidence type="ECO:0000313" key="2">
    <source>
        <dbReference type="EMBL" id="GES06257.1"/>
    </source>
</evidence>
<dbReference type="AlphaFoldDB" id="A0A5M3WB36"/>
<gene>
    <name evidence="2" type="ORF">Acor_83260</name>
</gene>
<keyword evidence="1" id="KW-0472">Membrane</keyword>
<accession>A0A5M3WB36</accession>
<keyword evidence="3" id="KW-1185">Reference proteome</keyword>
<sequence>MVSLMAATLITVVASRVLKIGDSLGDVAAVTPFYAAFLVIMAFAGLAVTCLFRLDAGAGRAIVFSALRRVEERKRTLSPVLQLTGILVSPT</sequence>
<dbReference type="EMBL" id="BLAD01000143">
    <property type="protein sequence ID" value="GES06257.1"/>
    <property type="molecule type" value="Genomic_DNA"/>
</dbReference>
<keyword evidence="1" id="KW-1133">Transmembrane helix</keyword>
<dbReference type="Proteomes" id="UP000334990">
    <property type="component" value="Unassembled WGS sequence"/>
</dbReference>
<protein>
    <submittedName>
        <fullName evidence="2">Uncharacterized protein</fullName>
    </submittedName>
</protein>
<organism evidence="2 3">
    <name type="scientific">Acrocarpospora corrugata</name>
    <dbReference type="NCBI Taxonomy" id="35763"/>
    <lineage>
        <taxon>Bacteria</taxon>
        <taxon>Bacillati</taxon>
        <taxon>Actinomycetota</taxon>
        <taxon>Actinomycetes</taxon>
        <taxon>Streptosporangiales</taxon>
        <taxon>Streptosporangiaceae</taxon>
        <taxon>Acrocarpospora</taxon>
    </lineage>
</organism>
<evidence type="ECO:0000256" key="1">
    <source>
        <dbReference type="SAM" id="Phobius"/>
    </source>
</evidence>
<evidence type="ECO:0000313" key="3">
    <source>
        <dbReference type="Proteomes" id="UP000334990"/>
    </source>
</evidence>
<reference evidence="2 3" key="1">
    <citation type="submission" date="2019-10" db="EMBL/GenBank/DDBJ databases">
        <title>Whole genome shotgun sequence of Acrocarpospora corrugata NBRC 13972.</title>
        <authorList>
            <person name="Ichikawa N."/>
            <person name="Kimura A."/>
            <person name="Kitahashi Y."/>
            <person name="Komaki H."/>
            <person name="Oguchi A."/>
        </authorList>
    </citation>
    <scope>NUCLEOTIDE SEQUENCE [LARGE SCALE GENOMIC DNA]</scope>
    <source>
        <strain evidence="2 3">NBRC 13972</strain>
    </source>
</reference>